<comment type="caution">
    <text evidence="3">The sequence shown here is derived from an EMBL/GenBank/DDBJ whole genome shotgun (WGS) entry which is preliminary data.</text>
</comment>
<evidence type="ECO:0000313" key="4">
    <source>
        <dbReference type="Proteomes" id="UP000254866"/>
    </source>
</evidence>
<dbReference type="Gene3D" id="2.60.40.420">
    <property type="entry name" value="Cupredoxins - blue copper proteins"/>
    <property type="match status" value="1"/>
</dbReference>
<dbReference type="STRING" id="2656787.A0A370TJC1"/>
<feature type="signal peptide" evidence="2">
    <location>
        <begin position="1"/>
        <end position="18"/>
    </location>
</feature>
<organism evidence="3 4">
    <name type="scientific">Venustampulla echinocandica</name>
    <dbReference type="NCBI Taxonomy" id="2656787"/>
    <lineage>
        <taxon>Eukaryota</taxon>
        <taxon>Fungi</taxon>
        <taxon>Dikarya</taxon>
        <taxon>Ascomycota</taxon>
        <taxon>Pezizomycotina</taxon>
        <taxon>Leotiomycetes</taxon>
        <taxon>Helotiales</taxon>
        <taxon>Pleuroascaceae</taxon>
        <taxon>Venustampulla</taxon>
    </lineage>
</organism>
<dbReference type="PANTHER" id="PTHR34883:SF17">
    <property type="entry name" value="CUPREDOXIN"/>
    <property type="match status" value="1"/>
</dbReference>
<dbReference type="Proteomes" id="UP000254866">
    <property type="component" value="Unassembled WGS sequence"/>
</dbReference>
<dbReference type="OrthoDB" id="5421909at2759"/>
<name>A0A370TJC1_9HELO</name>
<feature type="compositionally biased region" description="Low complexity" evidence="1">
    <location>
        <begin position="198"/>
        <end position="217"/>
    </location>
</feature>
<evidence type="ECO:0000256" key="2">
    <source>
        <dbReference type="SAM" id="SignalP"/>
    </source>
</evidence>
<accession>A0A370TJC1</accession>
<dbReference type="GeneID" id="43600228"/>
<feature type="chain" id="PRO_5016877575" description="Cupredoxin" evidence="2">
    <location>
        <begin position="19"/>
        <end position="241"/>
    </location>
</feature>
<dbReference type="RefSeq" id="XP_031868271.1">
    <property type="nucleotide sequence ID" value="XM_032016002.1"/>
</dbReference>
<dbReference type="CDD" id="cd00920">
    <property type="entry name" value="Cupredoxin"/>
    <property type="match status" value="1"/>
</dbReference>
<dbReference type="InterPro" id="IPR008972">
    <property type="entry name" value="Cupredoxin"/>
</dbReference>
<sequence>MQFTTLTMCALSVAGAFAQSSSKTSSAGGASSTNTAGGQTVHVVTVGSMNGSLTFSPNDIQAKVGEMVQFQFMPANHSVVQSTFDAPCQPISKNSNVTGIFSGYMPVQASASTAPTYTIMVANKTPMWLYCSQGKHCQNGMVMVINANPAANASRTLQEYTKGAKQATANLAPNVAAGGVAGTNNTSGSNSGSGTGTGSDNPSSTDSASKPSNSSPASAVRADVSILGMGSMFAIAWALFL</sequence>
<keyword evidence="4" id="KW-1185">Reference proteome</keyword>
<dbReference type="PANTHER" id="PTHR34883">
    <property type="entry name" value="SERINE-RICH PROTEIN, PUTATIVE-RELATED-RELATED"/>
    <property type="match status" value="1"/>
</dbReference>
<feature type="region of interest" description="Disordered" evidence="1">
    <location>
        <begin position="180"/>
        <end position="217"/>
    </location>
</feature>
<protein>
    <recommendedName>
        <fullName evidence="5">Cupredoxin</fullName>
    </recommendedName>
</protein>
<dbReference type="SUPFAM" id="SSF49503">
    <property type="entry name" value="Cupredoxins"/>
    <property type="match status" value="1"/>
</dbReference>
<dbReference type="AlphaFoldDB" id="A0A370TJC1"/>
<evidence type="ECO:0000256" key="1">
    <source>
        <dbReference type="SAM" id="MobiDB-lite"/>
    </source>
</evidence>
<dbReference type="InterPro" id="IPR052953">
    <property type="entry name" value="Ser-rich/MCO-related"/>
</dbReference>
<proteinExistence type="predicted"/>
<evidence type="ECO:0008006" key="5">
    <source>
        <dbReference type="Google" id="ProtNLM"/>
    </source>
</evidence>
<evidence type="ECO:0000313" key="3">
    <source>
        <dbReference type="EMBL" id="RDL35448.1"/>
    </source>
</evidence>
<keyword evidence="2" id="KW-0732">Signal</keyword>
<gene>
    <name evidence="3" type="ORF">BP5553_07379</name>
</gene>
<reference evidence="3 4" key="1">
    <citation type="journal article" date="2018" name="IMA Fungus">
        <title>IMA Genome-F 9: Draft genome sequence of Annulohypoxylon stygium, Aspergillus mulundensis, Berkeleyomyces basicola (syn. Thielaviopsis basicola), Ceratocystis smalleyi, two Cercospora beticola strains, Coleophoma cylindrospora, Fusarium fracticaudum, Phialophora cf. hyalina, and Morchella septimelata.</title>
        <authorList>
            <person name="Wingfield B.D."/>
            <person name="Bills G.F."/>
            <person name="Dong Y."/>
            <person name="Huang W."/>
            <person name="Nel W.J."/>
            <person name="Swalarsk-Parry B.S."/>
            <person name="Vaghefi N."/>
            <person name="Wilken P.M."/>
            <person name="An Z."/>
            <person name="de Beer Z.W."/>
            <person name="De Vos L."/>
            <person name="Chen L."/>
            <person name="Duong T.A."/>
            <person name="Gao Y."/>
            <person name="Hammerbacher A."/>
            <person name="Kikkert J.R."/>
            <person name="Li Y."/>
            <person name="Li H."/>
            <person name="Li K."/>
            <person name="Li Q."/>
            <person name="Liu X."/>
            <person name="Ma X."/>
            <person name="Naidoo K."/>
            <person name="Pethybridge S.J."/>
            <person name="Sun J."/>
            <person name="Steenkamp E.T."/>
            <person name="van der Nest M.A."/>
            <person name="van Wyk S."/>
            <person name="Wingfield M.J."/>
            <person name="Xiong C."/>
            <person name="Yue Q."/>
            <person name="Zhang X."/>
        </authorList>
    </citation>
    <scope>NUCLEOTIDE SEQUENCE [LARGE SCALE GENOMIC DNA]</scope>
    <source>
        <strain evidence="3 4">BP 5553</strain>
    </source>
</reference>
<feature type="compositionally biased region" description="Low complexity" evidence="1">
    <location>
        <begin position="180"/>
        <end position="190"/>
    </location>
</feature>
<dbReference type="EMBL" id="NPIC01000006">
    <property type="protein sequence ID" value="RDL35448.1"/>
    <property type="molecule type" value="Genomic_DNA"/>
</dbReference>